<dbReference type="PANTHER" id="PTHR37305">
    <property type="entry name" value="INTEGRAL MEMBRANE PROTEIN-RELATED"/>
    <property type="match status" value="1"/>
</dbReference>
<dbReference type="EMBL" id="CP034235">
    <property type="protein sequence ID" value="QGQ96545.1"/>
    <property type="molecule type" value="Genomic_DNA"/>
</dbReference>
<reference evidence="3" key="1">
    <citation type="submission" date="2018-11" db="EMBL/GenBank/DDBJ databases">
        <title>Complete genome sequence of Paenibacillus sp. ML311-T8.</title>
        <authorList>
            <person name="Nam Y.-D."/>
            <person name="Kang J."/>
            <person name="Chung W.-H."/>
            <person name="Park Y.S."/>
        </authorList>
    </citation>
    <scope>NUCLEOTIDE SEQUENCE [LARGE SCALE GENOMIC DNA]</scope>
    <source>
        <strain evidence="3">ML311-T8</strain>
    </source>
</reference>
<keyword evidence="3" id="KW-1185">Reference proteome</keyword>
<protein>
    <recommendedName>
        <fullName evidence="4">ABC transporter permease</fullName>
    </recommendedName>
</protein>
<keyword evidence="1" id="KW-0472">Membrane</keyword>
<evidence type="ECO:0008006" key="4">
    <source>
        <dbReference type="Google" id="ProtNLM"/>
    </source>
</evidence>
<dbReference type="Proteomes" id="UP000426246">
    <property type="component" value="Chromosome"/>
</dbReference>
<feature type="transmembrane region" description="Helical" evidence="1">
    <location>
        <begin position="177"/>
        <end position="204"/>
    </location>
</feature>
<feature type="transmembrane region" description="Helical" evidence="1">
    <location>
        <begin position="224"/>
        <end position="247"/>
    </location>
</feature>
<sequence length="256" mass="28360">MLSIFKSEIMKLKSTKMSWLVLMGAMPANLISLFALLPRITPDGARAAFDLQDMFYRQGMVLTILGPFMFALMTGYIISREYQERTINQLFSYPVSRVRILAAKLSVVVLLIVLTTAFSCIAVTVIGVIKSFTQDIGFDRVWTGIRMNIMLCVLSFGTIPVAAALSMISKSVIPTTVLGVFITIVNIISEMGHGMRGILFPWLTPYWPVRDLAQGLAEMGPNPYVIPALIILVITFLVSLTFCIIYYSKAEVHSGS</sequence>
<keyword evidence="1" id="KW-0812">Transmembrane</keyword>
<evidence type="ECO:0000313" key="2">
    <source>
        <dbReference type="EMBL" id="QGQ96545.1"/>
    </source>
</evidence>
<gene>
    <name evidence="2" type="ORF">EHS13_17455</name>
</gene>
<dbReference type="AlphaFoldDB" id="A0A6B8RLY8"/>
<dbReference type="OrthoDB" id="4336274at2"/>
<feature type="transmembrane region" description="Helical" evidence="1">
    <location>
        <begin position="100"/>
        <end position="129"/>
    </location>
</feature>
<dbReference type="RefSeq" id="WP_155701616.1">
    <property type="nucleotide sequence ID" value="NZ_CP034235.1"/>
</dbReference>
<dbReference type="PANTHER" id="PTHR37305:SF1">
    <property type="entry name" value="MEMBRANE PROTEIN"/>
    <property type="match status" value="1"/>
</dbReference>
<organism evidence="2 3">
    <name type="scientific">Paenibacillus psychroresistens</name>
    <dbReference type="NCBI Taxonomy" id="1778678"/>
    <lineage>
        <taxon>Bacteria</taxon>
        <taxon>Bacillati</taxon>
        <taxon>Bacillota</taxon>
        <taxon>Bacilli</taxon>
        <taxon>Bacillales</taxon>
        <taxon>Paenibacillaceae</taxon>
        <taxon>Paenibacillus</taxon>
    </lineage>
</organism>
<name>A0A6B8RLY8_9BACL</name>
<evidence type="ECO:0000313" key="3">
    <source>
        <dbReference type="Proteomes" id="UP000426246"/>
    </source>
</evidence>
<feature type="transmembrane region" description="Helical" evidence="1">
    <location>
        <begin position="20"/>
        <end position="40"/>
    </location>
</feature>
<accession>A0A6B8RLY8</accession>
<proteinExistence type="predicted"/>
<feature type="transmembrane region" description="Helical" evidence="1">
    <location>
        <begin position="60"/>
        <end position="79"/>
    </location>
</feature>
<dbReference type="KEGG" id="ppsc:EHS13_17455"/>
<dbReference type="Pfam" id="PF12730">
    <property type="entry name" value="ABC2_membrane_4"/>
    <property type="match status" value="1"/>
</dbReference>
<keyword evidence="1" id="KW-1133">Transmembrane helix</keyword>
<evidence type="ECO:0000256" key="1">
    <source>
        <dbReference type="SAM" id="Phobius"/>
    </source>
</evidence>
<feature type="transmembrane region" description="Helical" evidence="1">
    <location>
        <begin position="141"/>
        <end position="165"/>
    </location>
</feature>